<evidence type="ECO:0000256" key="1">
    <source>
        <dbReference type="SAM" id="MobiDB-lite"/>
    </source>
</evidence>
<organism evidence="2 3">
    <name type="scientific">Streptomyces griseofuscus</name>
    <dbReference type="NCBI Taxonomy" id="146922"/>
    <lineage>
        <taxon>Bacteria</taxon>
        <taxon>Bacillati</taxon>
        <taxon>Actinomycetota</taxon>
        <taxon>Actinomycetes</taxon>
        <taxon>Kitasatosporales</taxon>
        <taxon>Streptomycetaceae</taxon>
        <taxon>Streptomyces</taxon>
    </lineage>
</organism>
<feature type="region of interest" description="Disordered" evidence="1">
    <location>
        <begin position="59"/>
        <end position="88"/>
    </location>
</feature>
<dbReference type="EMBL" id="CP051006">
    <property type="protein sequence ID" value="QNT94904.1"/>
    <property type="molecule type" value="Genomic_DNA"/>
</dbReference>
<proteinExistence type="predicted"/>
<evidence type="ECO:0000313" key="2">
    <source>
        <dbReference type="EMBL" id="QNT94904.1"/>
    </source>
</evidence>
<sequence length="156" mass="16206">MATRPTPAQTRGLALIAGGRVRLTATGLDGARIDSPDGPLATTTLEVLLREGWVKATGPQSQPLGLTTAGQSLLPDRTPEAKVPTSTGGTLGNRVLAKAMRKAVRSGDIAIDMHASWIDFVGGGDDLLYRLSGSFGTVAELARFLGLDPADITDAR</sequence>
<accession>A0A7H1Q3M4</accession>
<protein>
    <submittedName>
        <fullName evidence="2">Uncharacterized protein</fullName>
    </submittedName>
</protein>
<dbReference type="Proteomes" id="UP000516422">
    <property type="component" value="Chromosome"/>
</dbReference>
<evidence type="ECO:0000313" key="3">
    <source>
        <dbReference type="Proteomes" id="UP000516422"/>
    </source>
</evidence>
<dbReference type="RefSeq" id="WP_037653645.1">
    <property type="nucleotide sequence ID" value="NZ_CP051006.1"/>
</dbReference>
<dbReference type="AlphaFoldDB" id="A0A7H1Q3M4"/>
<reference evidence="2 3" key="1">
    <citation type="submission" date="2020-04" db="EMBL/GenBank/DDBJ databases">
        <title>Characterization and engineering of Streptomyces griseofuscus DSM40191 as a potential heterologous host for expression of BGCs.</title>
        <authorList>
            <person name="Gren T."/>
            <person name="Whitford C.M."/>
            <person name="Mohite O.S."/>
            <person name="Joergensen T.S."/>
            <person name="Nielsen J.B."/>
            <person name="Lee S.Y."/>
            <person name="Weber T."/>
        </authorList>
    </citation>
    <scope>NUCLEOTIDE SEQUENCE [LARGE SCALE GENOMIC DNA]</scope>
    <source>
        <strain evidence="2 3">DSM 40191</strain>
    </source>
</reference>
<name>A0A7H1Q3M4_9ACTN</name>
<dbReference type="KEGG" id="sgf:HEP81_04631"/>
<gene>
    <name evidence="2" type="ORF">HEP81_04631</name>
</gene>
<dbReference type="GeneID" id="91464182"/>
<feature type="compositionally biased region" description="Polar residues" evidence="1">
    <location>
        <begin position="59"/>
        <end position="71"/>
    </location>
</feature>